<gene>
    <name evidence="2" type="ORF">JI435_406200</name>
</gene>
<feature type="region of interest" description="Disordered" evidence="1">
    <location>
        <begin position="19"/>
        <end position="50"/>
    </location>
</feature>
<name>A0A7U2F183_PHANO</name>
<proteinExistence type="predicted"/>
<evidence type="ECO:0000256" key="1">
    <source>
        <dbReference type="SAM" id="MobiDB-lite"/>
    </source>
</evidence>
<dbReference type="Proteomes" id="UP000663193">
    <property type="component" value="Chromosome 5"/>
</dbReference>
<keyword evidence="3" id="KW-1185">Reference proteome</keyword>
<dbReference type="AlphaFoldDB" id="A0A7U2F183"/>
<dbReference type="VEuPathDB" id="FungiDB:JI435_406200"/>
<sequence length="65" mass="7465">MARYQCCTRQRQIRQLFMGRQSGPGGLRGTETLSSGPNRLPKRGTPRVETTTHLRIQESMCRIIF</sequence>
<evidence type="ECO:0000313" key="3">
    <source>
        <dbReference type="Proteomes" id="UP000663193"/>
    </source>
</evidence>
<evidence type="ECO:0000313" key="2">
    <source>
        <dbReference type="EMBL" id="QRC94699.1"/>
    </source>
</evidence>
<dbReference type="EMBL" id="CP069027">
    <property type="protein sequence ID" value="QRC94699.1"/>
    <property type="molecule type" value="Genomic_DNA"/>
</dbReference>
<protein>
    <submittedName>
        <fullName evidence="2">Uncharacterized protein</fullName>
    </submittedName>
</protein>
<reference evidence="3" key="1">
    <citation type="journal article" date="2021" name="BMC Genomics">
        <title>Chromosome-level genome assembly and manually-curated proteome of model necrotroph Parastagonospora nodorum Sn15 reveals a genome-wide trove of candidate effector homologs, and redundancy of virulence-related functions within an accessory chromosome.</title>
        <authorList>
            <person name="Bertazzoni S."/>
            <person name="Jones D.A.B."/>
            <person name="Phan H.T."/>
            <person name="Tan K.-C."/>
            <person name="Hane J.K."/>
        </authorList>
    </citation>
    <scope>NUCLEOTIDE SEQUENCE [LARGE SCALE GENOMIC DNA]</scope>
    <source>
        <strain evidence="3">SN15 / ATCC MYA-4574 / FGSC 10173)</strain>
    </source>
</reference>
<organism evidence="2 3">
    <name type="scientific">Phaeosphaeria nodorum (strain SN15 / ATCC MYA-4574 / FGSC 10173)</name>
    <name type="common">Glume blotch fungus</name>
    <name type="synonym">Parastagonospora nodorum</name>
    <dbReference type="NCBI Taxonomy" id="321614"/>
    <lineage>
        <taxon>Eukaryota</taxon>
        <taxon>Fungi</taxon>
        <taxon>Dikarya</taxon>
        <taxon>Ascomycota</taxon>
        <taxon>Pezizomycotina</taxon>
        <taxon>Dothideomycetes</taxon>
        <taxon>Pleosporomycetidae</taxon>
        <taxon>Pleosporales</taxon>
        <taxon>Pleosporineae</taxon>
        <taxon>Phaeosphaeriaceae</taxon>
        <taxon>Parastagonospora</taxon>
    </lineage>
</organism>
<accession>A0A7U2F183</accession>